<dbReference type="EMBL" id="JASAOG010000061">
    <property type="protein sequence ID" value="KAK0056594.1"/>
    <property type="molecule type" value="Genomic_DNA"/>
</dbReference>
<dbReference type="AlphaFoldDB" id="A0AAD8BL07"/>
<organism evidence="1 2">
    <name type="scientific">Biomphalaria pfeifferi</name>
    <name type="common">Bloodfluke planorb</name>
    <name type="synonym">Freshwater snail</name>
    <dbReference type="NCBI Taxonomy" id="112525"/>
    <lineage>
        <taxon>Eukaryota</taxon>
        <taxon>Metazoa</taxon>
        <taxon>Spiralia</taxon>
        <taxon>Lophotrochozoa</taxon>
        <taxon>Mollusca</taxon>
        <taxon>Gastropoda</taxon>
        <taxon>Heterobranchia</taxon>
        <taxon>Euthyneura</taxon>
        <taxon>Panpulmonata</taxon>
        <taxon>Hygrophila</taxon>
        <taxon>Lymnaeoidea</taxon>
        <taxon>Planorbidae</taxon>
        <taxon>Biomphalaria</taxon>
    </lineage>
</organism>
<protein>
    <submittedName>
        <fullName evidence="1">Uncharacterized protein</fullName>
    </submittedName>
</protein>
<keyword evidence="2" id="KW-1185">Reference proteome</keyword>
<accession>A0AAD8BL07</accession>
<reference evidence="1" key="1">
    <citation type="journal article" date="2023" name="PLoS Negl. Trop. Dis.">
        <title>A genome sequence for Biomphalaria pfeifferi, the major vector snail for the human-infecting parasite Schistosoma mansoni.</title>
        <authorList>
            <person name="Bu L."/>
            <person name="Lu L."/>
            <person name="Laidemitt M.R."/>
            <person name="Zhang S.M."/>
            <person name="Mutuku M."/>
            <person name="Mkoji G."/>
            <person name="Steinauer M."/>
            <person name="Loker E.S."/>
        </authorList>
    </citation>
    <scope>NUCLEOTIDE SEQUENCE</scope>
    <source>
        <strain evidence="1">KasaAsao</strain>
    </source>
</reference>
<sequence length="77" mass="8842">MKLLSSSNVTEQDLEVNVNSISRDYETLSSLIQDIVADPPNIKLTPNQDWMNLTLYTQSWDKFVQKLDVLKADLQDN</sequence>
<reference evidence="1" key="2">
    <citation type="submission" date="2023-04" db="EMBL/GenBank/DDBJ databases">
        <authorList>
            <person name="Bu L."/>
            <person name="Lu L."/>
            <person name="Laidemitt M.R."/>
            <person name="Zhang S.M."/>
            <person name="Mutuku M."/>
            <person name="Mkoji G."/>
            <person name="Steinauer M."/>
            <person name="Loker E.S."/>
        </authorList>
    </citation>
    <scope>NUCLEOTIDE SEQUENCE</scope>
    <source>
        <strain evidence="1">KasaAsao</strain>
        <tissue evidence="1">Whole Snail</tissue>
    </source>
</reference>
<dbReference type="Proteomes" id="UP001233172">
    <property type="component" value="Unassembled WGS sequence"/>
</dbReference>
<feature type="non-terminal residue" evidence="1">
    <location>
        <position position="77"/>
    </location>
</feature>
<gene>
    <name evidence="1" type="ORF">Bpfe_014090</name>
</gene>
<evidence type="ECO:0000313" key="2">
    <source>
        <dbReference type="Proteomes" id="UP001233172"/>
    </source>
</evidence>
<evidence type="ECO:0000313" key="1">
    <source>
        <dbReference type="EMBL" id="KAK0056594.1"/>
    </source>
</evidence>
<proteinExistence type="predicted"/>
<comment type="caution">
    <text evidence="1">The sequence shown here is derived from an EMBL/GenBank/DDBJ whole genome shotgun (WGS) entry which is preliminary data.</text>
</comment>
<name>A0AAD8BL07_BIOPF</name>